<name>A0ABP9PDA6_9ACTN</name>
<keyword evidence="1" id="KW-0620">Polyamine biosynthesis</keyword>
<gene>
    <name evidence="2" type="ORF">GCM10023340_11870</name>
</gene>
<dbReference type="Pfam" id="PF01564">
    <property type="entry name" value="Spermine_synth"/>
    <property type="match status" value="1"/>
</dbReference>
<dbReference type="SUPFAM" id="SSF53335">
    <property type="entry name" value="S-adenosyl-L-methionine-dependent methyltransferases"/>
    <property type="match status" value="1"/>
</dbReference>
<evidence type="ECO:0000313" key="2">
    <source>
        <dbReference type="EMBL" id="GAA5144298.1"/>
    </source>
</evidence>
<organism evidence="2 3">
    <name type="scientific">Nocardioides marinquilinus</name>
    <dbReference type="NCBI Taxonomy" id="1210400"/>
    <lineage>
        <taxon>Bacteria</taxon>
        <taxon>Bacillati</taxon>
        <taxon>Actinomycetota</taxon>
        <taxon>Actinomycetes</taxon>
        <taxon>Propionibacteriales</taxon>
        <taxon>Nocardioidaceae</taxon>
        <taxon>Nocardioides</taxon>
    </lineage>
</organism>
<evidence type="ECO:0000313" key="3">
    <source>
        <dbReference type="Proteomes" id="UP001500221"/>
    </source>
</evidence>
<dbReference type="Proteomes" id="UP001500221">
    <property type="component" value="Unassembled WGS sequence"/>
</dbReference>
<dbReference type="Gene3D" id="3.40.50.150">
    <property type="entry name" value="Vaccinia Virus protein VP39"/>
    <property type="match status" value="1"/>
</dbReference>
<dbReference type="InterPro" id="IPR029063">
    <property type="entry name" value="SAM-dependent_MTases_sf"/>
</dbReference>
<evidence type="ECO:0000256" key="1">
    <source>
        <dbReference type="ARBA" id="ARBA00023115"/>
    </source>
</evidence>
<sequence length="251" mass="26800">MRWDGAVESEEQYRELARAESERGELVLRERRSDDGGPAVLELRANGVFVMDSVEVGSERALARAALEAVAQPRTVVVAGLGLGFTMHEVLADSRVETCAVVEVEQALVDWMRDGTVAHGPALLADQRVTVVVADVAVAVAEARPASYDLVLIDVDNGPGYLVHDANAALYDPPFLGGVRAMLRPGGAVAVWSAAEAPGLERTLGEVFDSVRAVDHEVRLQTRDERYWLYLGYLDDGEDGGTDGDGGNGAG</sequence>
<accession>A0ABP9PDA6</accession>
<keyword evidence="3" id="KW-1185">Reference proteome</keyword>
<dbReference type="PANTHER" id="PTHR43317:SF3">
    <property type="entry name" value="BLR2883 PROTEIN"/>
    <property type="match status" value="1"/>
</dbReference>
<dbReference type="EMBL" id="BAABKG010000001">
    <property type="protein sequence ID" value="GAA5144298.1"/>
    <property type="molecule type" value="Genomic_DNA"/>
</dbReference>
<proteinExistence type="predicted"/>
<protein>
    <submittedName>
        <fullName evidence="2">Spermidine synthase</fullName>
    </submittedName>
</protein>
<dbReference type="PANTHER" id="PTHR43317">
    <property type="entry name" value="THERMOSPERMINE SYNTHASE ACAULIS5"/>
    <property type="match status" value="1"/>
</dbReference>
<comment type="caution">
    <text evidence="2">The sequence shown here is derived from an EMBL/GenBank/DDBJ whole genome shotgun (WGS) entry which is preliminary data.</text>
</comment>
<reference evidence="3" key="1">
    <citation type="journal article" date="2019" name="Int. J. Syst. Evol. Microbiol.">
        <title>The Global Catalogue of Microorganisms (GCM) 10K type strain sequencing project: providing services to taxonomists for standard genome sequencing and annotation.</title>
        <authorList>
            <consortium name="The Broad Institute Genomics Platform"/>
            <consortium name="The Broad Institute Genome Sequencing Center for Infectious Disease"/>
            <person name="Wu L."/>
            <person name="Ma J."/>
        </authorList>
    </citation>
    <scope>NUCLEOTIDE SEQUENCE [LARGE SCALE GENOMIC DNA]</scope>
    <source>
        <strain evidence="3">JCM 18459</strain>
    </source>
</reference>